<dbReference type="InterPro" id="IPR011989">
    <property type="entry name" value="ARM-like"/>
</dbReference>
<keyword evidence="4 10" id="KW-0690">Ribosome biogenesis</keyword>
<comment type="similarity">
    <text evidence="2 10">Belongs to the HEATR1/UTP10 family.</text>
</comment>
<name>A0A8J6L7M8_TENMO</name>
<dbReference type="SUPFAM" id="SSF52833">
    <property type="entry name" value="Thioredoxin-like"/>
    <property type="match status" value="1"/>
</dbReference>
<feature type="domain" description="GST C-terminal" evidence="13">
    <location>
        <begin position="1916"/>
        <end position="2038"/>
    </location>
</feature>
<dbReference type="GO" id="GO:0004364">
    <property type="term" value="F:glutathione transferase activity"/>
    <property type="evidence" value="ECO:0007669"/>
    <property type="project" value="UniProtKB-EC"/>
</dbReference>
<evidence type="ECO:0000256" key="2">
    <source>
        <dbReference type="ARBA" id="ARBA00010559"/>
    </source>
</evidence>
<evidence type="ECO:0000256" key="5">
    <source>
        <dbReference type="ARBA" id="ARBA00022552"/>
    </source>
</evidence>
<dbReference type="Proteomes" id="UP000719412">
    <property type="component" value="Unassembled WGS sequence"/>
</dbReference>
<accession>A0A8J6L7M8</accession>
<sequence>MLCANSDPNDWDTFVAVFQYLLPNSSSQLTAARKVARTPFVKNNRLLKTIDSKTDDYEQFCNNTFDSLRNDNIELVQDFVESLKKTPPKDRCVLNKYLVTVILSCILPNNISIESNVVIVKTLVEFLQSCEIKYAKGNAFFQSHLSAARSGQFHIEAFLLCLKNVILKTKKPKIDLSRADFHETNDFSEYFTSLANVLLKSSPNHKKYIQFFVSYFCTSLQKKLEFVLNLAVCGRCQNLEFPIECVDVVVKLLQSKESNDLSSLLTNSDILLPYLVAMLLNRNEEVRLRSFEIVEVFAKVNEEAYGCFFEELLEQKEEIVADNDQMPLILFNYLSPSVKCDKISTDLRELLLRASCKDNYPVYVKAKMLEALSHINTIEMFEETARDCLELFQTDVKSLDEVKSSIVLSNVLRCQADVAKQIQLNSVVWSLLETCLKRDDFSLTVDGKVEFSTVLLLKQLDREFFTELSEPVATRLLDVIVELASVTKNSEVLPVVRHIIKVIDLDAKLILAHFAAMRDVQSPKLDPNKLKRRISVVPTIDILDTLQWKKGQTALEFIQDKKKIRNMECLLPVLFEILKKCLDFDEQAAVEYPKQLILSSILYLGARVDKKDLSENVFNMELVVQCIRASQNPQTHYHALLVLAFSAEMFPSQVLHNIMTIFTFMGSSVLRHEDAYSFQIISKIIDTIIPILVRDSSSVTIARVLRVFVDVILDVPEHRRMPIYGHLLTQIGVDDNLHIFLLLIFESHVLHAGMKNKNDDMKRLEIAADVCREFSPKVVIQNCIYLMKFLKELPDEIQSENATSSFDIRYKTPKQFRHYKYTLITFTAKLLASNEFVIQVASLKSEEFLELEPLYKQMIINTLTYIQRISKVAEQNAATPQAKYWKVILHLSYDILDSVNALLTPQMFLLVIRGLMSHDFTTVRRRSLEILNSKLQNTPAFFTDCATSDIYSLVPPLISIIKNIDEAEIESEEQMIVQTALLSLKLSVKLLITDYPEKLSEILDFMTELIKSGKAQNNVLASVLLCLAELCATLRAHAISSLPNVMPALLKILKVQKSQESNLLLLSSITAVQKIFNTLPLFLSPYLEKLLYELSILASRWGDSATEERLQPIANKLASLRQQIGASIPPRVLIPVLGQSYNRLISKSAFGAISFLMDVLGENLNRLNGPEISANLPELTNFFLNALQFRTDQETSFEEANEVESQIVKALTKLILKLSESTFKPLFYKLFDWAARHERKTERIITFYALSSEIAESLKSLFVLFAGHFLNNAAQILDACNATKNESLYFDDDKKNILLLENVLKTLHAVFVYDNHKFINKDRFQVLMQPLVDQLENTLSGMECLERRNEELVTPTIVQFAVATADDSLWKQLNYQILLKMKHNSPNIRLISLHCLKETVKKLGVDYLPLLPETIPVLAELLEDEEENVEKACRKAATHKQLLTLYNPYDFPVKYQVYANTTDKYLVVDPKGSIAAHAYVDLLIRHIAPIQSKCHSRDKFMITMQDATTNHLLGKRCVLATLLPGDRDSSSTGEESTHSYRTCEPNLSRDRSRGNDCNVATLRVPFQSRAPTFHTSCAAERRFSRRFSDSLRFSARQRAAPESRVSAVKFTIVNNSSTVYTRPGRGASSELGEYEPAGQLFTGFRGSSLRYSCKRIMFTFHYGSAATPAPAIISECIFSMAFFPPNLIQQLGLLRFYAEIASPINADGEKVLIEEGVAKDFRPLRQDEGGFGEYLYGPLSPKRESIGKLLDNTKACFSTPPEPLAELIPLGFAHELLTLYICNDLSGMSPNYKLIYFNARGRAEHIRFIFAYAGVEYEDERIPREKWPEVKKISNGGTIKFAFNEFNVCLPFGALQVKFNFQAPRQLGMNSPETDLFLAGMPFGMLPVLEIDGKAVAQSNAVARYLARQYGLAGRSEWEALQCDVLVDTLGDLKQVLAQFRMEQDPIKKEEKKARLMKETIPFYLSKFEKILSENNGFSVGNEITWCDFVFAVSLENFEHIFGKAALDQYPALKALKVKVYNIPSINAWVSKRPATESRSGKQALVKTHRKIQSDIQMLC</sequence>
<dbReference type="GO" id="GO:0045943">
    <property type="term" value="P:positive regulation of transcription by RNA polymerase I"/>
    <property type="evidence" value="ECO:0007669"/>
    <property type="project" value="TreeGrafter"/>
</dbReference>
<dbReference type="SMART" id="SM01036">
    <property type="entry name" value="BP28CT"/>
    <property type="match status" value="1"/>
</dbReference>
<dbReference type="Gene3D" id="1.20.1050.10">
    <property type="match status" value="1"/>
</dbReference>
<keyword evidence="5 10" id="KW-0698">rRNA processing</keyword>
<dbReference type="SUPFAM" id="SSF49354">
    <property type="entry name" value="PapD-like"/>
    <property type="match status" value="1"/>
</dbReference>
<comment type="similarity">
    <text evidence="8">Belongs to the GST superfamily. Sigma family.</text>
</comment>
<dbReference type="InterPro" id="IPR040079">
    <property type="entry name" value="Glutathione_S-Trfase"/>
</dbReference>
<comment type="caution">
    <text evidence="14">The sequence shown here is derived from an EMBL/GenBank/DDBJ whole genome shotgun (WGS) entry which is preliminary data.</text>
</comment>
<evidence type="ECO:0000256" key="4">
    <source>
        <dbReference type="ARBA" id="ARBA00022517"/>
    </source>
</evidence>
<dbReference type="Pfam" id="PF23243">
    <property type="entry name" value="HEAT_HEATR1"/>
    <property type="match status" value="1"/>
</dbReference>
<protein>
    <recommendedName>
        <fullName evidence="10">HEAT repeat-containing protein 1</fullName>
    </recommendedName>
</protein>
<dbReference type="InterPro" id="IPR012954">
    <property type="entry name" value="BP28_C_dom"/>
</dbReference>
<feature type="domain" description="GST N-terminal" evidence="12">
    <location>
        <begin position="1790"/>
        <end position="1914"/>
    </location>
</feature>
<evidence type="ECO:0000256" key="7">
    <source>
        <dbReference type="ARBA" id="ARBA00023274"/>
    </source>
</evidence>
<dbReference type="Gene3D" id="1.25.10.10">
    <property type="entry name" value="Leucine-rich Repeat Variant"/>
    <property type="match status" value="2"/>
</dbReference>
<evidence type="ECO:0000256" key="9">
    <source>
        <dbReference type="ARBA" id="ARBA00047960"/>
    </source>
</evidence>
<dbReference type="SUPFAM" id="SSF48371">
    <property type="entry name" value="ARM repeat"/>
    <property type="match status" value="1"/>
</dbReference>
<comment type="subcellular location">
    <subcellularLocation>
        <location evidence="1 10">Nucleus</location>
        <location evidence="1 10">Nucleolus</location>
    </subcellularLocation>
</comment>
<organism evidence="14 15">
    <name type="scientific">Tenebrio molitor</name>
    <name type="common">Yellow mealworm beetle</name>
    <dbReference type="NCBI Taxonomy" id="7067"/>
    <lineage>
        <taxon>Eukaryota</taxon>
        <taxon>Metazoa</taxon>
        <taxon>Ecdysozoa</taxon>
        <taxon>Arthropoda</taxon>
        <taxon>Hexapoda</taxon>
        <taxon>Insecta</taxon>
        <taxon>Pterygota</taxon>
        <taxon>Neoptera</taxon>
        <taxon>Endopterygota</taxon>
        <taxon>Coleoptera</taxon>
        <taxon>Polyphaga</taxon>
        <taxon>Cucujiformia</taxon>
        <taxon>Tenebrionidae</taxon>
        <taxon>Tenebrio</taxon>
    </lineage>
</organism>
<reference evidence="14" key="1">
    <citation type="journal article" date="2020" name="J Insects Food Feed">
        <title>The yellow mealworm (Tenebrio molitor) genome: a resource for the emerging insects as food and feed industry.</title>
        <authorList>
            <person name="Eriksson T."/>
            <person name="Andere A."/>
            <person name="Kelstrup H."/>
            <person name="Emery V."/>
            <person name="Picard C."/>
        </authorList>
    </citation>
    <scope>NUCLEOTIDE SEQUENCE</scope>
    <source>
        <strain evidence="14">Stoneville</strain>
        <tissue evidence="14">Whole head</tissue>
    </source>
</reference>
<comment type="function">
    <text evidence="10">Involved in nucleolar processing of pre-18S ribosomal RNA.</text>
</comment>
<dbReference type="GO" id="GO:0030515">
    <property type="term" value="F:snoRNA binding"/>
    <property type="evidence" value="ECO:0007669"/>
    <property type="project" value="TreeGrafter"/>
</dbReference>
<dbReference type="FunFam" id="1.20.1050.10:FF:000030">
    <property type="entry name" value="Glutathione S-transferase S1"/>
    <property type="match status" value="1"/>
</dbReference>
<dbReference type="InterPro" id="IPR004045">
    <property type="entry name" value="Glutathione_S-Trfase_N"/>
</dbReference>
<dbReference type="InterPro" id="IPR008962">
    <property type="entry name" value="PapD-like_sf"/>
</dbReference>
<evidence type="ECO:0000259" key="12">
    <source>
        <dbReference type="PROSITE" id="PS50404"/>
    </source>
</evidence>
<dbReference type="InterPro" id="IPR004046">
    <property type="entry name" value="GST_C"/>
</dbReference>
<reference evidence="14" key="2">
    <citation type="submission" date="2021-08" db="EMBL/GenBank/DDBJ databases">
        <authorList>
            <person name="Eriksson T."/>
        </authorList>
    </citation>
    <scope>NUCLEOTIDE SEQUENCE</scope>
    <source>
        <strain evidence="14">Stoneville</strain>
        <tissue evidence="14">Whole head</tissue>
    </source>
</reference>
<dbReference type="InterPro" id="IPR040191">
    <property type="entry name" value="UTP10"/>
</dbReference>
<dbReference type="PROSITE" id="PS50404">
    <property type="entry name" value="GST_NTER"/>
    <property type="match status" value="1"/>
</dbReference>
<dbReference type="GO" id="GO:0032040">
    <property type="term" value="C:small-subunit processome"/>
    <property type="evidence" value="ECO:0007669"/>
    <property type="project" value="TreeGrafter"/>
</dbReference>
<dbReference type="CDD" id="cd03039">
    <property type="entry name" value="GST_N_Sigma_like"/>
    <property type="match status" value="1"/>
</dbReference>
<dbReference type="GO" id="GO:0034455">
    <property type="term" value="C:t-UTP complex"/>
    <property type="evidence" value="ECO:0007669"/>
    <property type="project" value="TreeGrafter"/>
</dbReference>
<dbReference type="InterPro" id="IPR056473">
    <property type="entry name" value="HEAT_Utp10/HEAT1"/>
</dbReference>
<evidence type="ECO:0000256" key="1">
    <source>
        <dbReference type="ARBA" id="ARBA00004604"/>
    </source>
</evidence>
<dbReference type="Gene3D" id="3.40.30.10">
    <property type="entry name" value="Glutaredoxin"/>
    <property type="match status" value="2"/>
</dbReference>
<feature type="region of interest" description="Disordered" evidence="11">
    <location>
        <begin position="1527"/>
        <end position="1554"/>
    </location>
</feature>
<dbReference type="CDD" id="cd03192">
    <property type="entry name" value="GST_C_Sigma_like"/>
    <property type="match status" value="1"/>
</dbReference>
<evidence type="ECO:0000256" key="8">
    <source>
        <dbReference type="ARBA" id="ARBA00038317"/>
    </source>
</evidence>
<evidence type="ECO:0000259" key="13">
    <source>
        <dbReference type="PROSITE" id="PS50405"/>
    </source>
</evidence>
<dbReference type="GO" id="GO:0030686">
    <property type="term" value="C:90S preribosome"/>
    <property type="evidence" value="ECO:0007669"/>
    <property type="project" value="TreeGrafter"/>
</dbReference>
<keyword evidence="6 10" id="KW-0539">Nucleus</keyword>
<dbReference type="PANTHER" id="PTHR13457:SF1">
    <property type="entry name" value="HEAT REPEAT-CONTAINING PROTEIN 1"/>
    <property type="match status" value="1"/>
</dbReference>
<gene>
    <name evidence="14" type="ORF">GEV33_013054</name>
</gene>
<keyword evidence="15" id="KW-1185">Reference proteome</keyword>
<comment type="subunit">
    <text evidence="3">Homodimer.</text>
</comment>
<dbReference type="Pfam" id="PF02798">
    <property type="entry name" value="GST_N"/>
    <property type="match status" value="1"/>
</dbReference>
<dbReference type="InterPro" id="IPR010987">
    <property type="entry name" value="Glutathione-S-Trfase_C-like"/>
</dbReference>
<dbReference type="GO" id="GO:0000462">
    <property type="term" value="P:maturation of SSU-rRNA from tricistronic rRNA transcript (SSU-rRNA, 5.8S rRNA, LSU-rRNA)"/>
    <property type="evidence" value="ECO:0007669"/>
    <property type="project" value="TreeGrafter"/>
</dbReference>
<evidence type="ECO:0000256" key="11">
    <source>
        <dbReference type="SAM" id="MobiDB-lite"/>
    </source>
</evidence>
<dbReference type="Pfam" id="PF14497">
    <property type="entry name" value="GST_C_3"/>
    <property type="match status" value="1"/>
</dbReference>
<dbReference type="InterPro" id="IPR036249">
    <property type="entry name" value="Thioredoxin-like_sf"/>
</dbReference>
<dbReference type="InterPro" id="IPR016024">
    <property type="entry name" value="ARM-type_fold"/>
</dbReference>
<dbReference type="InterPro" id="IPR036282">
    <property type="entry name" value="Glutathione-S-Trfase_C_sf"/>
</dbReference>
<dbReference type="SFLD" id="SFLDS00019">
    <property type="entry name" value="Glutathione_Transferase_(cytos"/>
    <property type="match status" value="1"/>
</dbReference>
<dbReference type="SUPFAM" id="SSF47616">
    <property type="entry name" value="GST C-terminal domain-like"/>
    <property type="match status" value="1"/>
</dbReference>
<evidence type="ECO:0000313" key="15">
    <source>
        <dbReference type="Proteomes" id="UP000719412"/>
    </source>
</evidence>
<dbReference type="PANTHER" id="PTHR13457">
    <property type="entry name" value="BAP28"/>
    <property type="match status" value="1"/>
</dbReference>
<dbReference type="PROSITE" id="PS50405">
    <property type="entry name" value="GST_CTER"/>
    <property type="match status" value="1"/>
</dbReference>
<proteinExistence type="inferred from homology"/>
<evidence type="ECO:0000256" key="10">
    <source>
        <dbReference type="RuleBase" id="RU367065"/>
    </source>
</evidence>
<evidence type="ECO:0000313" key="14">
    <source>
        <dbReference type="EMBL" id="KAH0809737.1"/>
    </source>
</evidence>
<comment type="catalytic activity">
    <reaction evidence="9">
        <text>RX + glutathione = an S-substituted glutathione + a halide anion + H(+)</text>
        <dbReference type="Rhea" id="RHEA:16437"/>
        <dbReference type="ChEBI" id="CHEBI:15378"/>
        <dbReference type="ChEBI" id="CHEBI:16042"/>
        <dbReference type="ChEBI" id="CHEBI:17792"/>
        <dbReference type="ChEBI" id="CHEBI:57925"/>
        <dbReference type="ChEBI" id="CHEBI:90779"/>
        <dbReference type="EC" id="2.5.1.18"/>
    </reaction>
</comment>
<dbReference type="EMBL" id="JABDTM020027947">
    <property type="protein sequence ID" value="KAH0809737.1"/>
    <property type="molecule type" value="Genomic_DNA"/>
</dbReference>
<dbReference type="Pfam" id="PF08146">
    <property type="entry name" value="BP28CT"/>
    <property type="match status" value="1"/>
</dbReference>
<evidence type="ECO:0000256" key="3">
    <source>
        <dbReference type="ARBA" id="ARBA00011738"/>
    </source>
</evidence>
<keyword evidence="7 10" id="KW-0687">Ribonucleoprotein</keyword>
<evidence type="ECO:0000256" key="6">
    <source>
        <dbReference type="ARBA" id="ARBA00023242"/>
    </source>
</evidence>